<dbReference type="Pfam" id="PF00665">
    <property type="entry name" value="rve"/>
    <property type="match status" value="1"/>
</dbReference>
<dbReference type="OrthoDB" id="5592268at2759"/>
<dbReference type="SUPFAM" id="SSF53098">
    <property type="entry name" value="Ribonuclease H-like"/>
    <property type="match status" value="1"/>
</dbReference>
<dbReference type="OMA" id="YFRETCE"/>
<dbReference type="InterPro" id="IPR012337">
    <property type="entry name" value="RNaseH-like_sf"/>
</dbReference>
<dbReference type="InterPro" id="IPR036397">
    <property type="entry name" value="RNaseH_sf"/>
</dbReference>
<dbReference type="Proteomes" id="UP000078561">
    <property type="component" value="Unassembled WGS sequence"/>
</dbReference>
<dbReference type="GO" id="GO:0005634">
    <property type="term" value="C:nucleus"/>
    <property type="evidence" value="ECO:0007669"/>
    <property type="project" value="UniProtKB-ARBA"/>
</dbReference>
<dbReference type="InParanoid" id="A0A163IZF1"/>
<dbReference type="EMBL" id="LT550833">
    <property type="protein sequence ID" value="SAL96243.1"/>
    <property type="molecule type" value="Genomic_DNA"/>
</dbReference>
<evidence type="ECO:0000259" key="1">
    <source>
        <dbReference type="PROSITE" id="PS50994"/>
    </source>
</evidence>
<dbReference type="GO" id="GO:0003676">
    <property type="term" value="F:nucleic acid binding"/>
    <property type="evidence" value="ECO:0007669"/>
    <property type="project" value="InterPro"/>
</dbReference>
<proteinExistence type="predicted"/>
<sequence length="286" mass="31694">IFSPVTKQRSLGHVPISGLFHRFSIDYIGPFPPSKFGNKYILLAVEAFTRYPIAIASPTNDSLTVATFLYVHIFSHYGPPLELLSDNGSHFLAAVVRRFLDLISTHHKLASPYHPQCNGQVERINGVISSGLKKLAYDNPGDWDSYLPGVLFAYRTKAHSYLNISPFELLYGQATNYPDSNILDALGRINGWERLVFAGVSRDAAWCKELERSIGAPSSIPTSITVGAKVLLSIPSNRSSNKFSGNYYKDTYTVAACFDNNTFLLVDSSGKTLKRRINGTRLKLLV</sequence>
<dbReference type="PANTHER" id="PTHR37984">
    <property type="entry name" value="PROTEIN CBG26694"/>
    <property type="match status" value="1"/>
</dbReference>
<dbReference type="PROSITE" id="PS50994">
    <property type="entry name" value="INTEGRASE"/>
    <property type="match status" value="1"/>
</dbReference>
<protein>
    <recommendedName>
        <fullName evidence="1">Integrase catalytic domain-containing protein</fullName>
    </recommendedName>
</protein>
<dbReference type="Gene3D" id="3.30.420.10">
    <property type="entry name" value="Ribonuclease H-like superfamily/Ribonuclease H"/>
    <property type="match status" value="1"/>
</dbReference>
<dbReference type="PANTHER" id="PTHR37984:SF5">
    <property type="entry name" value="PROTEIN NYNRIN-LIKE"/>
    <property type="match status" value="1"/>
</dbReference>
<dbReference type="GO" id="GO:0015074">
    <property type="term" value="P:DNA integration"/>
    <property type="evidence" value="ECO:0007669"/>
    <property type="project" value="InterPro"/>
</dbReference>
<dbReference type="InterPro" id="IPR001584">
    <property type="entry name" value="Integrase_cat-core"/>
</dbReference>
<organism evidence="2">
    <name type="scientific">Absidia glauca</name>
    <name type="common">Pin mould</name>
    <dbReference type="NCBI Taxonomy" id="4829"/>
    <lineage>
        <taxon>Eukaryota</taxon>
        <taxon>Fungi</taxon>
        <taxon>Fungi incertae sedis</taxon>
        <taxon>Mucoromycota</taxon>
        <taxon>Mucoromycotina</taxon>
        <taxon>Mucoromycetes</taxon>
        <taxon>Mucorales</taxon>
        <taxon>Cunninghamellaceae</taxon>
        <taxon>Absidia</taxon>
    </lineage>
</organism>
<feature type="non-terminal residue" evidence="2">
    <location>
        <position position="286"/>
    </location>
</feature>
<accession>A0A163IZF1</accession>
<evidence type="ECO:0000313" key="2">
    <source>
        <dbReference type="EMBL" id="SAL96243.1"/>
    </source>
</evidence>
<dbReference type="InterPro" id="IPR050951">
    <property type="entry name" value="Retrovirus_Pol_polyprotein"/>
</dbReference>
<keyword evidence="3" id="KW-1185">Reference proteome</keyword>
<gene>
    <name evidence="2" type="primary">ABSGL_01631.1 scaffold 1936</name>
</gene>
<evidence type="ECO:0000313" key="3">
    <source>
        <dbReference type="Proteomes" id="UP000078561"/>
    </source>
</evidence>
<dbReference type="AlphaFoldDB" id="A0A163IZF1"/>
<name>A0A163IZF1_ABSGL</name>
<feature type="domain" description="Integrase catalytic" evidence="1">
    <location>
        <begin position="11"/>
        <end position="174"/>
    </location>
</feature>
<dbReference type="STRING" id="4829.A0A163IZF1"/>
<reference evidence="2" key="1">
    <citation type="submission" date="2016-04" db="EMBL/GenBank/DDBJ databases">
        <authorList>
            <person name="Evans L.H."/>
            <person name="Alamgir A."/>
            <person name="Owens N."/>
            <person name="Weber N.D."/>
            <person name="Virtaneva K."/>
            <person name="Barbian K."/>
            <person name="Babar A."/>
            <person name="Rosenke K."/>
        </authorList>
    </citation>
    <scope>NUCLEOTIDE SEQUENCE [LARGE SCALE GENOMIC DNA]</scope>
    <source>
        <strain evidence="2">CBS 101.48</strain>
    </source>
</reference>
<feature type="non-terminal residue" evidence="2">
    <location>
        <position position="1"/>
    </location>
</feature>